<dbReference type="SUPFAM" id="SSF103473">
    <property type="entry name" value="MFS general substrate transporter"/>
    <property type="match status" value="1"/>
</dbReference>
<keyword evidence="9" id="KW-1185">Reference proteome</keyword>
<dbReference type="Proteomes" id="UP000225277">
    <property type="component" value="Unassembled WGS sequence"/>
</dbReference>
<feature type="transmembrane region" description="Helical" evidence="6">
    <location>
        <begin position="101"/>
        <end position="122"/>
    </location>
</feature>
<dbReference type="Pfam" id="PF07690">
    <property type="entry name" value="MFS_1"/>
    <property type="match status" value="1"/>
</dbReference>
<keyword evidence="4 6" id="KW-1133">Transmembrane helix</keyword>
<dbReference type="PANTHER" id="PTHR23502:SF74">
    <property type="entry name" value="MAJOR FACILITATOR SUPERFAMILY (MFS) PROFILE DOMAIN-CONTAINING PROTEIN"/>
    <property type="match status" value="1"/>
</dbReference>
<evidence type="ECO:0000313" key="8">
    <source>
        <dbReference type="EMBL" id="CZT15291.1"/>
    </source>
</evidence>
<feature type="transmembrane region" description="Helical" evidence="6">
    <location>
        <begin position="371"/>
        <end position="397"/>
    </location>
</feature>
<dbReference type="GO" id="GO:0005886">
    <property type="term" value="C:plasma membrane"/>
    <property type="evidence" value="ECO:0007669"/>
    <property type="project" value="TreeGrafter"/>
</dbReference>
<feature type="transmembrane region" description="Helical" evidence="6">
    <location>
        <begin position="346"/>
        <end position="365"/>
    </location>
</feature>
<evidence type="ECO:0000256" key="2">
    <source>
        <dbReference type="ARBA" id="ARBA00008335"/>
    </source>
</evidence>
<feature type="transmembrane region" description="Helical" evidence="6">
    <location>
        <begin position="191"/>
        <end position="218"/>
    </location>
</feature>
<accession>A0A2D3UMG5</accession>
<dbReference type="InterPro" id="IPR020846">
    <property type="entry name" value="MFS_dom"/>
</dbReference>
<organism evidence="8 9">
    <name type="scientific">Ramularia collo-cygni</name>
    <dbReference type="NCBI Taxonomy" id="112498"/>
    <lineage>
        <taxon>Eukaryota</taxon>
        <taxon>Fungi</taxon>
        <taxon>Dikarya</taxon>
        <taxon>Ascomycota</taxon>
        <taxon>Pezizomycotina</taxon>
        <taxon>Dothideomycetes</taxon>
        <taxon>Dothideomycetidae</taxon>
        <taxon>Mycosphaerellales</taxon>
        <taxon>Mycosphaerellaceae</taxon>
        <taxon>Ramularia</taxon>
    </lineage>
</organism>
<dbReference type="OrthoDB" id="5141738at2759"/>
<comment type="subcellular location">
    <subcellularLocation>
        <location evidence="1">Membrane</location>
        <topology evidence="1">Multi-pass membrane protein</topology>
    </subcellularLocation>
</comment>
<evidence type="ECO:0000256" key="4">
    <source>
        <dbReference type="ARBA" id="ARBA00022989"/>
    </source>
</evidence>
<feature type="transmembrane region" description="Helical" evidence="6">
    <location>
        <begin position="160"/>
        <end position="185"/>
    </location>
</feature>
<feature type="transmembrane region" description="Helical" evidence="6">
    <location>
        <begin position="71"/>
        <end position="89"/>
    </location>
</feature>
<name>A0A2D3UMG5_9PEZI</name>
<feature type="transmembrane region" description="Helical" evidence="6">
    <location>
        <begin position="261"/>
        <end position="284"/>
    </location>
</feature>
<comment type="similarity">
    <text evidence="2">Belongs to the major facilitator superfamily.</text>
</comment>
<evidence type="ECO:0000259" key="7">
    <source>
        <dbReference type="PROSITE" id="PS50850"/>
    </source>
</evidence>
<dbReference type="Gene3D" id="1.20.1250.20">
    <property type="entry name" value="MFS general substrate transporter like domains"/>
    <property type="match status" value="1"/>
</dbReference>
<protein>
    <submittedName>
        <fullName evidence="8">Related to fluconazole resistance protein (FLU1)</fullName>
    </submittedName>
</protein>
<sequence length="493" mass="54595">MSSPEKDPTLQILAFEPHDPENPYNWSKRKKIMIIALGTLVVLNTTMASSLPSLAQQSLREHFDVQQEIQGVLPNSIYLVGYVLGPTLWAPMSEHFGRRWITLGAFGVYAAFMAACAVAPGWASFCGFRLLTGLFGAAPISLTGGLFADVLDDPVWRGRAISWFMTVASMGPFMGPVVSGCLVQFGWEWPFWFGLIFAGACFVPQLFFLPETFGPALLKAKAKKMRKEHTGANVYAPLELQRVGALQMVTRIVGRPLRMMLLEPIVSATCCYLSLMYATAFILFQSFSVIYPPIYGFGNLETGLAFLPLVVGSILALPITFWYDTYIRKAKAARKTWASREEYQRLPLACIGGPLMPIGMFWIGWSARTSVHWIVPILGGLPFSIGFVLVFVALYNYLVDAYKIYAASALGATSIARSICGVVLPFAAKPMYDTLGVTWACSLLAFATLAMCAIPFVFIWYGPILRSRSPICQELATPEKRQDEKEEKEKEKP</sequence>
<proteinExistence type="inferred from homology"/>
<feature type="domain" description="Major facilitator superfamily (MFS) profile" evidence="7">
    <location>
        <begin position="31"/>
        <end position="465"/>
    </location>
</feature>
<gene>
    <name evidence="8" type="ORF">RCC_01155</name>
</gene>
<keyword evidence="5 6" id="KW-0472">Membrane</keyword>
<feature type="transmembrane region" description="Helical" evidence="6">
    <location>
        <begin position="128"/>
        <end position="148"/>
    </location>
</feature>
<dbReference type="AlphaFoldDB" id="A0A2D3UMG5"/>
<evidence type="ECO:0000256" key="6">
    <source>
        <dbReference type="SAM" id="Phobius"/>
    </source>
</evidence>
<dbReference type="InterPro" id="IPR036259">
    <property type="entry name" value="MFS_trans_sf"/>
</dbReference>
<dbReference type="PANTHER" id="PTHR23502">
    <property type="entry name" value="MAJOR FACILITATOR SUPERFAMILY"/>
    <property type="match status" value="1"/>
</dbReference>
<feature type="transmembrane region" description="Helical" evidence="6">
    <location>
        <begin position="436"/>
        <end position="461"/>
    </location>
</feature>
<keyword evidence="3 6" id="KW-0812">Transmembrane</keyword>
<dbReference type="RefSeq" id="XP_023622188.1">
    <property type="nucleotide sequence ID" value="XM_023766420.1"/>
</dbReference>
<evidence type="ECO:0000256" key="1">
    <source>
        <dbReference type="ARBA" id="ARBA00004141"/>
    </source>
</evidence>
<feature type="transmembrane region" description="Helical" evidence="6">
    <location>
        <begin position="32"/>
        <end position="51"/>
    </location>
</feature>
<evidence type="ECO:0000256" key="3">
    <source>
        <dbReference type="ARBA" id="ARBA00022692"/>
    </source>
</evidence>
<dbReference type="GO" id="GO:0022857">
    <property type="term" value="F:transmembrane transporter activity"/>
    <property type="evidence" value="ECO:0007669"/>
    <property type="project" value="InterPro"/>
</dbReference>
<dbReference type="InterPro" id="IPR011701">
    <property type="entry name" value="MFS"/>
</dbReference>
<dbReference type="EMBL" id="FJUY01000001">
    <property type="protein sequence ID" value="CZT15291.1"/>
    <property type="molecule type" value="Genomic_DNA"/>
</dbReference>
<evidence type="ECO:0000313" key="9">
    <source>
        <dbReference type="Proteomes" id="UP000225277"/>
    </source>
</evidence>
<dbReference type="STRING" id="112498.A0A2D3UMG5"/>
<feature type="transmembrane region" description="Helical" evidence="6">
    <location>
        <begin position="304"/>
        <end position="325"/>
    </location>
</feature>
<dbReference type="FunFam" id="1.20.1250.20:FF:000082">
    <property type="entry name" value="MFS multidrug transporter, putative"/>
    <property type="match status" value="1"/>
</dbReference>
<evidence type="ECO:0000256" key="5">
    <source>
        <dbReference type="ARBA" id="ARBA00023136"/>
    </source>
</evidence>
<dbReference type="PROSITE" id="PS50850">
    <property type="entry name" value="MFS"/>
    <property type="match status" value="1"/>
</dbReference>
<reference evidence="8 9" key="1">
    <citation type="submission" date="2016-03" db="EMBL/GenBank/DDBJ databases">
        <authorList>
            <person name="Ploux O."/>
        </authorList>
    </citation>
    <scope>NUCLEOTIDE SEQUENCE [LARGE SCALE GENOMIC DNA]</scope>
    <source>
        <strain evidence="8 9">URUG2</strain>
    </source>
</reference>
<dbReference type="GeneID" id="35596453"/>
<dbReference type="CDD" id="cd17323">
    <property type="entry name" value="MFS_Tpo1_MDR_like"/>
    <property type="match status" value="1"/>
</dbReference>
<feature type="transmembrane region" description="Helical" evidence="6">
    <location>
        <begin position="404"/>
        <end position="424"/>
    </location>
</feature>